<keyword evidence="2" id="KW-1185">Reference proteome</keyword>
<dbReference type="RefSeq" id="WP_091830888.1">
    <property type="nucleotide sequence ID" value="NZ_FNZK01000007.1"/>
</dbReference>
<dbReference type="GO" id="GO:0000287">
    <property type="term" value="F:magnesium ion binding"/>
    <property type="evidence" value="ECO:0007669"/>
    <property type="project" value="TreeGrafter"/>
</dbReference>
<proteinExistence type="predicted"/>
<dbReference type="GO" id="GO:0005829">
    <property type="term" value="C:cytosol"/>
    <property type="evidence" value="ECO:0007669"/>
    <property type="project" value="TreeGrafter"/>
</dbReference>
<dbReference type="EMBL" id="FNZK01000007">
    <property type="protein sequence ID" value="SEJ42124.1"/>
    <property type="molecule type" value="Genomic_DNA"/>
</dbReference>
<dbReference type="Proteomes" id="UP000199662">
    <property type="component" value="Unassembled WGS sequence"/>
</dbReference>
<dbReference type="SUPFAM" id="SSF56784">
    <property type="entry name" value="HAD-like"/>
    <property type="match status" value="1"/>
</dbReference>
<evidence type="ECO:0000313" key="1">
    <source>
        <dbReference type="EMBL" id="SEJ42124.1"/>
    </source>
</evidence>
<dbReference type="STRING" id="84035.SAMN05660742_10769"/>
<dbReference type="InterPro" id="IPR023214">
    <property type="entry name" value="HAD_sf"/>
</dbReference>
<dbReference type="PANTHER" id="PTHR10000:SF53">
    <property type="entry name" value="5-AMINO-6-(5-PHOSPHO-D-RIBITYLAMINO)URACIL PHOSPHATASE YBJI-RELATED"/>
    <property type="match status" value="1"/>
</dbReference>
<dbReference type="InterPro" id="IPR000150">
    <property type="entry name" value="Cof"/>
</dbReference>
<dbReference type="GO" id="GO:0016791">
    <property type="term" value="F:phosphatase activity"/>
    <property type="evidence" value="ECO:0007669"/>
    <property type="project" value="TreeGrafter"/>
</dbReference>
<dbReference type="NCBIfam" id="TIGR00099">
    <property type="entry name" value="Cof-subfamily"/>
    <property type="match status" value="1"/>
</dbReference>
<dbReference type="Gene3D" id="3.30.1240.10">
    <property type="match status" value="1"/>
</dbReference>
<organism evidence="1 2">
    <name type="scientific">Propionispira arboris</name>
    <dbReference type="NCBI Taxonomy" id="84035"/>
    <lineage>
        <taxon>Bacteria</taxon>
        <taxon>Bacillati</taxon>
        <taxon>Bacillota</taxon>
        <taxon>Negativicutes</taxon>
        <taxon>Selenomonadales</taxon>
        <taxon>Selenomonadaceae</taxon>
        <taxon>Propionispira</taxon>
    </lineage>
</organism>
<dbReference type="Pfam" id="PF08282">
    <property type="entry name" value="Hydrolase_3"/>
    <property type="match status" value="1"/>
</dbReference>
<name>A0A1H6YQM9_9FIRM</name>
<reference evidence="1 2" key="1">
    <citation type="submission" date="2016-10" db="EMBL/GenBank/DDBJ databases">
        <authorList>
            <person name="de Groot N.N."/>
        </authorList>
    </citation>
    <scope>NUCLEOTIDE SEQUENCE [LARGE SCALE GENOMIC DNA]</scope>
    <source>
        <strain evidence="1 2">DSM 2179</strain>
    </source>
</reference>
<sequence>MIKLIMTDMDGTLLDENGKLPDEFDEVMEMMKERKILFAPASGRQYYALLSQFEKYKDEFIFFAENGTYVAHREIELFSSVMPNATVKNLLRIAKTIPQSYPVVCGKKGAYVTAAYEPFMAELEKYYTKFQIVKDFSQIQDEVIKVSFCDFSEQGSEFNTYPHFSEYSEQLQIAVSSNLWVDVMNYGINKGIAIQQVQKMLGISPKECAAFGDYLNDLEMMSSVYYSFAMDNAHPQIKEVANFAAKSNRDHGVMLGIKELLEKGI</sequence>
<dbReference type="SFLD" id="SFLDS00003">
    <property type="entry name" value="Haloacid_Dehalogenase"/>
    <property type="match status" value="1"/>
</dbReference>
<dbReference type="CDD" id="cd07518">
    <property type="entry name" value="HAD_YbiV-Like"/>
    <property type="match status" value="1"/>
</dbReference>
<dbReference type="Gene3D" id="3.40.50.1000">
    <property type="entry name" value="HAD superfamily/HAD-like"/>
    <property type="match status" value="1"/>
</dbReference>
<dbReference type="SFLD" id="SFLDG01140">
    <property type="entry name" value="C2.B:_Phosphomannomutase_and_P"/>
    <property type="match status" value="1"/>
</dbReference>
<dbReference type="InterPro" id="IPR036412">
    <property type="entry name" value="HAD-like_sf"/>
</dbReference>
<gene>
    <name evidence="1" type="ORF">SAMN05660742_10769</name>
</gene>
<accession>A0A1H6YQM9</accession>
<dbReference type="SFLD" id="SFLDG01144">
    <property type="entry name" value="C2.B.4:_PGP_Like"/>
    <property type="match status" value="1"/>
</dbReference>
<dbReference type="AlphaFoldDB" id="A0A1H6YQM9"/>
<evidence type="ECO:0000313" key="2">
    <source>
        <dbReference type="Proteomes" id="UP000199662"/>
    </source>
</evidence>
<dbReference type="PANTHER" id="PTHR10000">
    <property type="entry name" value="PHOSPHOSERINE PHOSPHATASE"/>
    <property type="match status" value="1"/>
</dbReference>
<protein>
    <submittedName>
        <fullName evidence="1">Uncharacterized protein</fullName>
    </submittedName>
</protein>